<dbReference type="Proteomes" id="UP000069771">
    <property type="component" value="Chromosome"/>
</dbReference>
<dbReference type="Pfam" id="PF21981">
    <property type="entry name" value="RecX_HTH3"/>
    <property type="match status" value="1"/>
</dbReference>
<dbReference type="GO" id="GO:0005737">
    <property type="term" value="C:cytoplasm"/>
    <property type="evidence" value="ECO:0007669"/>
    <property type="project" value="UniProtKB-SubCell"/>
</dbReference>
<sequence>MKITGLRKNSSNDRISVEVDGTFAVSVSLEALMEEGVNRGAELTKEQLKRLQNRSSVEHASAEAARLLKYGRRTEADLLDRLQEKGYDRLTSDTVVQKLKQLGLIDDREYCHSFFLSHRDMNGWGPDKIRHALRKKGLPEQLIEEAAGECYDRDTAVEQAVRAGYKKLRSLQRKTDNKQELRIKLNRFLYSRGFDAACCQTAVSEILLNQED</sequence>
<evidence type="ECO:0000256" key="1">
    <source>
        <dbReference type="ARBA" id="ARBA00004496"/>
    </source>
</evidence>
<organism evidence="8 9">
    <name type="scientific">Faecalibaculum rodentium</name>
    <dbReference type="NCBI Taxonomy" id="1702221"/>
    <lineage>
        <taxon>Bacteria</taxon>
        <taxon>Bacillati</taxon>
        <taxon>Bacillota</taxon>
        <taxon>Erysipelotrichia</taxon>
        <taxon>Erysipelotrichales</taxon>
        <taxon>Erysipelotrichaceae</taxon>
        <taxon>Faecalibaculum</taxon>
    </lineage>
</organism>
<accession>A0A140DUR8</accession>
<reference evidence="8 9" key="1">
    <citation type="journal article" date="2016" name="Gut Pathog.">
        <title>Whole genome sequencing of "Faecalibaculum rodentium" ALO17, isolated from C57BL/6J laboratory mouse feces.</title>
        <authorList>
            <person name="Lim S."/>
            <person name="Chang D.H."/>
            <person name="Ahn S."/>
            <person name="Kim B.C."/>
        </authorList>
    </citation>
    <scope>NUCLEOTIDE SEQUENCE [LARGE SCALE GENOMIC DNA]</scope>
    <source>
        <strain evidence="8 9">Alo17</strain>
    </source>
</reference>
<comment type="subcellular location">
    <subcellularLocation>
        <location evidence="1 5">Cytoplasm</location>
    </subcellularLocation>
</comment>
<comment type="function">
    <text evidence="5">Modulates RecA activity.</text>
</comment>
<evidence type="ECO:0000259" key="6">
    <source>
        <dbReference type="Pfam" id="PF02631"/>
    </source>
</evidence>
<evidence type="ECO:0000256" key="5">
    <source>
        <dbReference type="HAMAP-Rule" id="MF_01114"/>
    </source>
</evidence>
<dbReference type="GO" id="GO:0006282">
    <property type="term" value="P:regulation of DNA repair"/>
    <property type="evidence" value="ECO:0007669"/>
    <property type="project" value="UniProtKB-UniRule"/>
</dbReference>
<protein>
    <recommendedName>
        <fullName evidence="3 5">Regulatory protein RecX</fullName>
    </recommendedName>
</protein>
<dbReference type="KEGG" id="fro:AALO17_12610"/>
<evidence type="ECO:0000256" key="3">
    <source>
        <dbReference type="ARBA" id="ARBA00018111"/>
    </source>
</evidence>
<dbReference type="OrthoDB" id="5421057at2"/>
<keyword evidence="9" id="KW-1185">Reference proteome</keyword>
<dbReference type="STRING" id="1702221.AALO17_12610"/>
<dbReference type="PANTHER" id="PTHR33602:SF1">
    <property type="entry name" value="REGULATORY PROTEIN RECX FAMILY PROTEIN"/>
    <property type="match status" value="1"/>
</dbReference>
<keyword evidence="4 5" id="KW-0963">Cytoplasm</keyword>
<dbReference type="EMBL" id="CP011391">
    <property type="protein sequence ID" value="AMK54395.1"/>
    <property type="molecule type" value="Genomic_DNA"/>
</dbReference>
<proteinExistence type="inferred from homology"/>
<gene>
    <name evidence="5" type="primary">recX</name>
    <name evidence="8" type="ORF">AALO17_12610</name>
</gene>
<dbReference type="HAMAP" id="MF_01114">
    <property type="entry name" value="RecX"/>
    <property type="match status" value="1"/>
</dbReference>
<dbReference type="InterPro" id="IPR036388">
    <property type="entry name" value="WH-like_DNA-bd_sf"/>
</dbReference>
<feature type="domain" description="RecX second three-helical" evidence="6">
    <location>
        <begin position="106"/>
        <end position="146"/>
    </location>
</feature>
<dbReference type="InterPro" id="IPR053925">
    <property type="entry name" value="RecX_HTH_3rd"/>
</dbReference>
<dbReference type="GeneID" id="78477990"/>
<feature type="domain" description="RecX third three-helical" evidence="7">
    <location>
        <begin position="157"/>
        <end position="202"/>
    </location>
</feature>
<dbReference type="InterPro" id="IPR003783">
    <property type="entry name" value="Regulatory_RecX"/>
</dbReference>
<dbReference type="Pfam" id="PF02631">
    <property type="entry name" value="RecX_HTH2"/>
    <property type="match status" value="1"/>
</dbReference>
<dbReference type="RefSeq" id="WP_067556682.1">
    <property type="nucleotide sequence ID" value="NZ_CANASY010000005.1"/>
</dbReference>
<evidence type="ECO:0000313" key="8">
    <source>
        <dbReference type="EMBL" id="AMK54395.1"/>
    </source>
</evidence>
<evidence type="ECO:0000259" key="7">
    <source>
        <dbReference type="Pfam" id="PF21981"/>
    </source>
</evidence>
<name>A0A140DUR8_9FIRM</name>
<evidence type="ECO:0000313" key="9">
    <source>
        <dbReference type="Proteomes" id="UP000069771"/>
    </source>
</evidence>
<evidence type="ECO:0000256" key="2">
    <source>
        <dbReference type="ARBA" id="ARBA00009695"/>
    </source>
</evidence>
<dbReference type="Gene3D" id="1.10.10.10">
    <property type="entry name" value="Winged helix-like DNA-binding domain superfamily/Winged helix DNA-binding domain"/>
    <property type="match status" value="3"/>
</dbReference>
<dbReference type="AlphaFoldDB" id="A0A140DUR8"/>
<comment type="similarity">
    <text evidence="2 5">Belongs to the RecX family.</text>
</comment>
<evidence type="ECO:0000256" key="4">
    <source>
        <dbReference type="ARBA" id="ARBA00022490"/>
    </source>
</evidence>
<dbReference type="InterPro" id="IPR053924">
    <property type="entry name" value="RecX_HTH_2nd"/>
</dbReference>
<dbReference type="PANTHER" id="PTHR33602">
    <property type="entry name" value="REGULATORY PROTEIN RECX FAMILY PROTEIN"/>
    <property type="match status" value="1"/>
</dbReference>